<evidence type="ECO:0000256" key="5">
    <source>
        <dbReference type="SAM" id="Phobius"/>
    </source>
</evidence>
<dbReference type="Proteomes" id="UP000271974">
    <property type="component" value="Unassembled WGS sequence"/>
</dbReference>
<feature type="non-terminal residue" evidence="6">
    <location>
        <position position="1"/>
    </location>
</feature>
<feature type="transmembrane region" description="Helical" evidence="5">
    <location>
        <begin position="217"/>
        <end position="240"/>
    </location>
</feature>
<dbReference type="STRING" id="188477.A0A3S1H509"/>
<comment type="caution">
    <text evidence="6">The sequence shown here is derived from an EMBL/GenBank/DDBJ whole genome shotgun (WGS) entry which is preliminary data.</text>
</comment>
<dbReference type="PRINTS" id="PR00259">
    <property type="entry name" value="TMFOUR"/>
</dbReference>
<keyword evidence="4 5" id="KW-0472">Membrane</keyword>
<organism evidence="6 7">
    <name type="scientific">Elysia chlorotica</name>
    <name type="common">Eastern emerald elysia</name>
    <name type="synonym">Sea slug</name>
    <dbReference type="NCBI Taxonomy" id="188477"/>
    <lineage>
        <taxon>Eukaryota</taxon>
        <taxon>Metazoa</taxon>
        <taxon>Spiralia</taxon>
        <taxon>Lophotrochozoa</taxon>
        <taxon>Mollusca</taxon>
        <taxon>Gastropoda</taxon>
        <taxon>Heterobranchia</taxon>
        <taxon>Euthyneura</taxon>
        <taxon>Panpulmonata</taxon>
        <taxon>Sacoglossa</taxon>
        <taxon>Placobranchoidea</taxon>
        <taxon>Plakobranchidae</taxon>
        <taxon>Elysia</taxon>
    </lineage>
</organism>
<dbReference type="OrthoDB" id="6131345at2759"/>
<keyword evidence="2 5" id="KW-0812">Transmembrane</keyword>
<comment type="subcellular location">
    <subcellularLocation>
        <location evidence="1">Membrane</location>
        <topology evidence="1">Multi-pass membrane protein</topology>
    </subcellularLocation>
</comment>
<dbReference type="GO" id="GO:0016020">
    <property type="term" value="C:membrane"/>
    <property type="evidence" value="ECO:0007669"/>
    <property type="project" value="UniProtKB-SubCell"/>
</dbReference>
<accession>A0A3S1H509</accession>
<evidence type="ECO:0000256" key="1">
    <source>
        <dbReference type="ARBA" id="ARBA00004141"/>
    </source>
</evidence>
<evidence type="ECO:0000256" key="4">
    <source>
        <dbReference type="ARBA" id="ARBA00023136"/>
    </source>
</evidence>
<evidence type="ECO:0000313" key="7">
    <source>
        <dbReference type="Proteomes" id="UP000271974"/>
    </source>
</evidence>
<keyword evidence="7" id="KW-1185">Reference proteome</keyword>
<dbReference type="InterPro" id="IPR018499">
    <property type="entry name" value="Tetraspanin/Peripherin"/>
</dbReference>
<dbReference type="Gene3D" id="1.10.1450.10">
    <property type="entry name" value="Tetraspanin"/>
    <property type="match status" value="1"/>
</dbReference>
<sequence>QLFGLASLVVGIIFKLGWDEVRDAFVDNSDQVDVNLQQAGDTVAYGAIVFGCFIIVISLAGCIGACCQVKCLLVVVSPRVKVEKVKVAQIKVKVIRDNIAGALRDTLKNYNENSTDSTSKAFSAIFSSLECCAVEDYKTDFKTDTAGIPFYPASVRDVSKYPLVIPITCCRDVDYESNMDASFFDQHSECLKTPSEDNAYVQGCLDSIKDEIDSNKAVFIGVGVTILVIEVLVVIMAFVLCCRDDD</sequence>
<dbReference type="SUPFAM" id="SSF48652">
    <property type="entry name" value="Tetraspanin"/>
    <property type="match status" value="1"/>
</dbReference>
<gene>
    <name evidence="6" type="ORF">EGW08_019926</name>
</gene>
<reference evidence="6 7" key="1">
    <citation type="submission" date="2019-01" db="EMBL/GenBank/DDBJ databases">
        <title>A draft genome assembly of the solar-powered sea slug Elysia chlorotica.</title>
        <authorList>
            <person name="Cai H."/>
            <person name="Li Q."/>
            <person name="Fang X."/>
            <person name="Li J."/>
            <person name="Curtis N.E."/>
            <person name="Altenburger A."/>
            <person name="Shibata T."/>
            <person name="Feng M."/>
            <person name="Maeda T."/>
            <person name="Schwartz J.A."/>
            <person name="Shigenobu S."/>
            <person name="Lundholm N."/>
            <person name="Nishiyama T."/>
            <person name="Yang H."/>
            <person name="Hasebe M."/>
            <person name="Li S."/>
            <person name="Pierce S.K."/>
            <person name="Wang J."/>
        </authorList>
    </citation>
    <scope>NUCLEOTIDE SEQUENCE [LARGE SCALE GENOMIC DNA]</scope>
    <source>
        <strain evidence="6">EC2010</strain>
        <tissue evidence="6">Whole organism of an adult</tissue>
    </source>
</reference>
<protein>
    <submittedName>
        <fullName evidence="6">Uncharacterized protein</fullName>
    </submittedName>
</protein>
<proteinExistence type="predicted"/>
<dbReference type="Pfam" id="PF00335">
    <property type="entry name" value="Tetraspanin"/>
    <property type="match status" value="1"/>
</dbReference>
<feature type="transmembrane region" description="Helical" evidence="5">
    <location>
        <begin position="43"/>
        <end position="76"/>
    </location>
</feature>
<evidence type="ECO:0000256" key="3">
    <source>
        <dbReference type="ARBA" id="ARBA00022989"/>
    </source>
</evidence>
<dbReference type="InterPro" id="IPR008952">
    <property type="entry name" value="Tetraspanin_EC2_sf"/>
</dbReference>
<evidence type="ECO:0000313" key="6">
    <source>
        <dbReference type="EMBL" id="RUS72318.1"/>
    </source>
</evidence>
<dbReference type="AlphaFoldDB" id="A0A3S1H509"/>
<name>A0A3S1H509_ELYCH</name>
<dbReference type="EMBL" id="RQTK01001082">
    <property type="protein sequence ID" value="RUS72318.1"/>
    <property type="molecule type" value="Genomic_DNA"/>
</dbReference>
<evidence type="ECO:0000256" key="2">
    <source>
        <dbReference type="ARBA" id="ARBA00022692"/>
    </source>
</evidence>
<keyword evidence="3 5" id="KW-1133">Transmembrane helix</keyword>